<evidence type="ECO:0000256" key="5">
    <source>
        <dbReference type="ARBA" id="ARBA00023136"/>
    </source>
</evidence>
<name>A0A850HAX2_9SPHN</name>
<evidence type="ECO:0000313" key="9">
    <source>
        <dbReference type="Proteomes" id="UP000561438"/>
    </source>
</evidence>
<dbReference type="GO" id="GO:0005886">
    <property type="term" value="C:plasma membrane"/>
    <property type="evidence" value="ECO:0007669"/>
    <property type="project" value="TreeGrafter"/>
</dbReference>
<sequence length="132" mass="14564">MTQQNFAATAREAMRFGAVGVCATLTYVAVSMLANRVGWPTYACSTIAYVASAVVSYFGHGVFTFRSTAPHREKGLRFLAVSVLVYALTNLIVFIVMDFFQQSFLTSTFIIALCIPLLIWIVSRTWVFGSAQ</sequence>
<dbReference type="GO" id="GO:0000271">
    <property type="term" value="P:polysaccharide biosynthetic process"/>
    <property type="evidence" value="ECO:0007669"/>
    <property type="project" value="InterPro"/>
</dbReference>
<dbReference type="InterPro" id="IPR051401">
    <property type="entry name" value="GtrA_CellWall_Glycosyl"/>
</dbReference>
<protein>
    <submittedName>
        <fullName evidence="8">GtrA family protein</fullName>
    </submittedName>
</protein>
<comment type="similarity">
    <text evidence="2">Belongs to the GtrA family.</text>
</comment>
<feature type="transmembrane region" description="Helical" evidence="6">
    <location>
        <begin position="75"/>
        <end position="97"/>
    </location>
</feature>
<comment type="subcellular location">
    <subcellularLocation>
        <location evidence="1">Membrane</location>
        <topology evidence="1">Multi-pass membrane protein</topology>
    </subcellularLocation>
</comment>
<dbReference type="InterPro" id="IPR007267">
    <property type="entry name" value="GtrA_DPMS_TM"/>
</dbReference>
<comment type="caution">
    <text evidence="8">The sequence shown here is derived from an EMBL/GenBank/DDBJ whole genome shotgun (WGS) entry which is preliminary data.</text>
</comment>
<evidence type="ECO:0000256" key="2">
    <source>
        <dbReference type="ARBA" id="ARBA00009399"/>
    </source>
</evidence>
<accession>A0A850HAX2</accession>
<keyword evidence="3 6" id="KW-0812">Transmembrane</keyword>
<feature type="transmembrane region" description="Helical" evidence="6">
    <location>
        <begin position="39"/>
        <end position="63"/>
    </location>
</feature>
<dbReference type="PANTHER" id="PTHR38459">
    <property type="entry name" value="PROPHAGE BACTOPRENOL-LINKED GLUCOSE TRANSLOCASE HOMOLOG"/>
    <property type="match status" value="1"/>
</dbReference>
<keyword evidence="9" id="KW-1185">Reference proteome</keyword>
<dbReference type="EMBL" id="JABWGV010000001">
    <property type="protein sequence ID" value="NVD44219.1"/>
    <property type="molecule type" value="Genomic_DNA"/>
</dbReference>
<dbReference type="RefSeq" id="WP_176266481.1">
    <property type="nucleotide sequence ID" value="NZ_JABWGV010000001.1"/>
</dbReference>
<reference evidence="8 9" key="1">
    <citation type="submission" date="2020-06" db="EMBL/GenBank/DDBJ databases">
        <title>Altererythrobacter sp. HHU K3-1.</title>
        <authorList>
            <person name="Zhang D."/>
            <person name="Xue H."/>
        </authorList>
    </citation>
    <scope>NUCLEOTIDE SEQUENCE [LARGE SCALE GENOMIC DNA]</scope>
    <source>
        <strain evidence="8 9">HHU K3-1</strain>
    </source>
</reference>
<evidence type="ECO:0000256" key="1">
    <source>
        <dbReference type="ARBA" id="ARBA00004141"/>
    </source>
</evidence>
<feature type="domain" description="GtrA/DPMS transmembrane" evidence="7">
    <location>
        <begin position="15"/>
        <end position="128"/>
    </location>
</feature>
<keyword evidence="5 6" id="KW-0472">Membrane</keyword>
<evidence type="ECO:0000256" key="3">
    <source>
        <dbReference type="ARBA" id="ARBA00022692"/>
    </source>
</evidence>
<feature type="transmembrane region" description="Helical" evidence="6">
    <location>
        <begin position="12"/>
        <end position="33"/>
    </location>
</feature>
<keyword evidence="4 6" id="KW-1133">Transmembrane helix</keyword>
<dbReference type="Pfam" id="PF04138">
    <property type="entry name" value="GtrA_DPMS_TM"/>
    <property type="match status" value="1"/>
</dbReference>
<gene>
    <name evidence="8" type="ORF">HUV48_04205</name>
</gene>
<feature type="transmembrane region" description="Helical" evidence="6">
    <location>
        <begin position="103"/>
        <end position="122"/>
    </location>
</feature>
<evidence type="ECO:0000256" key="6">
    <source>
        <dbReference type="SAM" id="Phobius"/>
    </source>
</evidence>
<evidence type="ECO:0000313" key="8">
    <source>
        <dbReference type="EMBL" id="NVD44219.1"/>
    </source>
</evidence>
<organism evidence="8 9">
    <name type="scientific">Qipengyuania atrilutea</name>
    <dbReference type="NCBI Taxonomy" id="2744473"/>
    <lineage>
        <taxon>Bacteria</taxon>
        <taxon>Pseudomonadati</taxon>
        <taxon>Pseudomonadota</taxon>
        <taxon>Alphaproteobacteria</taxon>
        <taxon>Sphingomonadales</taxon>
        <taxon>Erythrobacteraceae</taxon>
        <taxon>Qipengyuania</taxon>
    </lineage>
</organism>
<evidence type="ECO:0000256" key="4">
    <source>
        <dbReference type="ARBA" id="ARBA00022989"/>
    </source>
</evidence>
<evidence type="ECO:0000259" key="7">
    <source>
        <dbReference type="Pfam" id="PF04138"/>
    </source>
</evidence>
<dbReference type="PANTHER" id="PTHR38459:SF1">
    <property type="entry name" value="PROPHAGE BACTOPRENOL-LINKED GLUCOSE TRANSLOCASE HOMOLOG"/>
    <property type="match status" value="1"/>
</dbReference>
<dbReference type="Proteomes" id="UP000561438">
    <property type="component" value="Unassembled WGS sequence"/>
</dbReference>
<proteinExistence type="inferred from homology"/>
<dbReference type="AlphaFoldDB" id="A0A850HAX2"/>